<sequence>MESTPTYVLSTYTNKVMAMIAISDPGIFLENLGVIAMIMILAMLIIVFHQLMVSK</sequence>
<name>A0A644Z9M7_9ZZZZ</name>
<keyword evidence="1" id="KW-0472">Membrane</keyword>
<protein>
    <submittedName>
        <fullName evidence="2">Uncharacterized protein</fullName>
    </submittedName>
</protein>
<feature type="transmembrane region" description="Helical" evidence="1">
    <location>
        <begin position="32"/>
        <end position="53"/>
    </location>
</feature>
<dbReference type="AlphaFoldDB" id="A0A644Z9M7"/>
<proteinExistence type="predicted"/>
<organism evidence="2">
    <name type="scientific">bioreactor metagenome</name>
    <dbReference type="NCBI Taxonomy" id="1076179"/>
    <lineage>
        <taxon>unclassified sequences</taxon>
        <taxon>metagenomes</taxon>
        <taxon>ecological metagenomes</taxon>
    </lineage>
</organism>
<keyword evidence="1" id="KW-0812">Transmembrane</keyword>
<comment type="caution">
    <text evidence="2">The sequence shown here is derived from an EMBL/GenBank/DDBJ whole genome shotgun (WGS) entry which is preliminary data.</text>
</comment>
<evidence type="ECO:0000256" key="1">
    <source>
        <dbReference type="SAM" id="Phobius"/>
    </source>
</evidence>
<keyword evidence="1" id="KW-1133">Transmembrane helix</keyword>
<accession>A0A644Z9M7</accession>
<dbReference type="EMBL" id="VSSQ01007921">
    <property type="protein sequence ID" value="MPM37379.1"/>
    <property type="molecule type" value="Genomic_DNA"/>
</dbReference>
<reference evidence="2" key="1">
    <citation type="submission" date="2019-08" db="EMBL/GenBank/DDBJ databases">
        <authorList>
            <person name="Kucharzyk K."/>
            <person name="Murdoch R.W."/>
            <person name="Higgins S."/>
            <person name="Loffler F."/>
        </authorList>
    </citation>
    <scope>NUCLEOTIDE SEQUENCE</scope>
</reference>
<evidence type="ECO:0000313" key="2">
    <source>
        <dbReference type="EMBL" id="MPM37379.1"/>
    </source>
</evidence>
<gene>
    <name evidence="2" type="ORF">SDC9_83990</name>
</gene>